<dbReference type="InterPro" id="IPR018391">
    <property type="entry name" value="PQQ_b-propeller_rpt"/>
</dbReference>
<dbReference type="SUPFAM" id="SSF56112">
    <property type="entry name" value="Protein kinase-like (PK-like)"/>
    <property type="match status" value="1"/>
</dbReference>
<dbReference type="Pfam" id="PF00069">
    <property type="entry name" value="Pkinase"/>
    <property type="match status" value="1"/>
</dbReference>
<dbReference type="PANTHER" id="PTHR43289:SF34">
    <property type="entry name" value="SERINE_THREONINE-PROTEIN KINASE YBDM-RELATED"/>
    <property type="match status" value="1"/>
</dbReference>
<dbReference type="Proteomes" id="UP001180754">
    <property type="component" value="Unassembled WGS sequence"/>
</dbReference>
<evidence type="ECO:0000313" key="7">
    <source>
        <dbReference type="EMBL" id="MDT0547193.1"/>
    </source>
</evidence>
<dbReference type="InterPro" id="IPR011047">
    <property type="entry name" value="Quinoprotein_ADH-like_sf"/>
</dbReference>
<keyword evidence="2 5" id="KW-0547">Nucleotide-binding</keyword>
<dbReference type="InterPro" id="IPR008271">
    <property type="entry name" value="Ser/Thr_kinase_AS"/>
</dbReference>
<evidence type="ECO:0000256" key="5">
    <source>
        <dbReference type="PROSITE-ProRule" id="PRU10141"/>
    </source>
</evidence>
<dbReference type="InterPro" id="IPR002372">
    <property type="entry name" value="PQQ_rpt_dom"/>
</dbReference>
<evidence type="ECO:0000259" key="6">
    <source>
        <dbReference type="PROSITE" id="PS50011"/>
    </source>
</evidence>
<comment type="caution">
    <text evidence="7">The sequence shown here is derived from an EMBL/GenBank/DDBJ whole genome shotgun (WGS) entry which is preliminary data.</text>
</comment>
<evidence type="ECO:0000313" key="8">
    <source>
        <dbReference type="Proteomes" id="UP001180754"/>
    </source>
</evidence>
<dbReference type="Gene3D" id="3.30.200.20">
    <property type="entry name" value="Phosphorylase Kinase, domain 1"/>
    <property type="match status" value="1"/>
</dbReference>
<dbReference type="SMART" id="SM00564">
    <property type="entry name" value="PQQ"/>
    <property type="match status" value="5"/>
</dbReference>
<name>A0ABU2XMP1_9ACTN</name>
<organism evidence="7 8">
    <name type="scientific">Streptomyces lonegramiae</name>
    <dbReference type="NCBI Taxonomy" id="3075524"/>
    <lineage>
        <taxon>Bacteria</taxon>
        <taxon>Bacillati</taxon>
        <taxon>Actinomycetota</taxon>
        <taxon>Actinomycetes</taxon>
        <taxon>Kitasatosporales</taxon>
        <taxon>Streptomycetaceae</taxon>
        <taxon>Streptomyces</taxon>
    </lineage>
</organism>
<feature type="binding site" evidence="5">
    <location>
        <position position="44"/>
    </location>
    <ligand>
        <name>ATP</name>
        <dbReference type="ChEBI" id="CHEBI:30616"/>
    </ligand>
</feature>
<keyword evidence="1" id="KW-0808">Transferase</keyword>
<dbReference type="PROSITE" id="PS00108">
    <property type="entry name" value="PROTEIN_KINASE_ST"/>
    <property type="match status" value="1"/>
</dbReference>
<dbReference type="Gene3D" id="2.130.10.10">
    <property type="entry name" value="YVTN repeat-like/Quinoprotein amine dehydrogenase"/>
    <property type="match status" value="2"/>
</dbReference>
<dbReference type="PROSITE" id="PS50011">
    <property type="entry name" value="PROTEIN_KINASE_DOM"/>
    <property type="match status" value="1"/>
</dbReference>
<protein>
    <submittedName>
        <fullName evidence="7">PQQ-binding-like beta-propeller repeat protein</fullName>
    </submittedName>
</protein>
<keyword evidence="4 5" id="KW-0067">ATP-binding</keyword>
<dbReference type="InterPro" id="IPR000719">
    <property type="entry name" value="Prot_kinase_dom"/>
</dbReference>
<dbReference type="PANTHER" id="PTHR43289">
    <property type="entry name" value="MITOGEN-ACTIVATED PROTEIN KINASE KINASE KINASE 20-RELATED"/>
    <property type="match status" value="1"/>
</dbReference>
<dbReference type="Pfam" id="PF13360">
    <property type="entry name" value="PQQ_2"/>
    <property type="match status" value="1"/>
</dbReference>
<dbReference type="CDD" id="cd14014">
    <property type="entry name" value="STKc_PknB_like"/>
    <property type="match status" value="1"/>
</dbReference>
<dbReference type="RefSeq" id="WP_311727712.1">
    <property type="nucleotide sequence ID" value="NZ_JAVRFD010000018.1"/>
</dbReference>
<reference evidence="7" key="1">
    <citation type="submission" date="2024-05" db="EMBL/GenBank/DDBJ databases">
        <title>30 novel species of actinomycetes from the DSMZ collection.</title>
        <authorList>
            <person name="Nouioui I."/>
        </authorList>
    </citation>
    <scope>NUCLEOTIDE SEQUENCE</scope>
    <source>
        <strain evidence="7">DSM 41529</strain>
    </source>
</reference>
<dbReference type="InterPro" id="IPR011009">
    <property type="entry name" value="Kinase-like_dom_sf"/>
</dbReference>
<evidence type="ECO:0000256" key="2">
    <source>
        <dbReference type="ARBA" id="ARBA00022741"/>
    </source>
</evidence>
<proteinExistence type="predicted"/>
<dbReference type="SMART" id="SM00220">
    <property type="entry name" value="S_TKc"/>
    <property type="match status" value="1"/>
</dbReference>
<keyword evidence="8" id="KW-1185">Reference proteome</keyword>
<sequence length="746" mass="80118">MALPLTHDDPQQLGPFRLMARLGGGGMGTVYLGRLPGGRTVALKTMHERIASQETFRSRFQLEIDAARVMGERYGAEVVDADPFAAIPWLATEYVLGPPLDDTVALCGPLPERSVRALGAALCAALRQLHRSDVVHRDLKPSNILITAFGPKVIDFGIARAIGDQRLTSVGVTAGTPAFMSPEQAMGAEHTSAGDVFALAGVLIFAARGRGPFGSGQPADLLYRVRFAEPDLGGVPAGLLPILSRCLSKDPAHRPSMAELAGRLNHEEGESAEAEFTDYLPEPALAEIGRRATEVWQIRPTRLPAPPGSVDEAASRPGMSRRKLLTLSGGAVLGAAAAGVGTYAWLNGKERQGKTAASRRTSTARPANVPSQAVWWTEVNSADETFTPMPVGDLILVMDDNGLRGLDAKTGEERWIRKWVSWQLVSDGERAYAFVPKASSTEGLSIHSIDLRNGSPQPLIGPFPDFYGSRVEQAQPLAAADGVIYLAARTRKGGKSSVDNKEGWHVMAADLRSGKELWRQPFTRTYSPEPPNSGLVANAAGTRLALTWPMVDVPTEEQDAIGARDTRTGKVRWSWKLLREPLDNESSLGPGQLVADDERVYFGTGQLWAFRLSDGDTAWTFGEGRDKGSFQESMRPYGRPAVKDGVVYVTEGSRGLVAIEADSGKLLWEASLGGMPNIDVTPIIGRKYAYAAVGGNAKISAVDLRTHKVARTVPIPGNFDGAFVGHARAGTLVWMSGDFVCAVPFE</sequence>
<dbReference type="InterPro" id="IPR017441">
    <property type="entry name" value="Protein_kinase_ATP_BS"/>
</dbReference>
<evidence type="ECO:0000256" key="1">
    <source>
        <dbReference type="ARBA" id="ARBA00022679"/>
    </source>
</evidence>
<dbReference type="SUPFAM" id="SSF50998">
    <property type="entry name" value="Quinoprotein alcohol dehydrogenase-like"/>
    <property type="match status" value="1"/>
</dbReference>
<evidence type="ECO:0000256" key="4">
    <source>
        <dbReference type="ARBA" id="ARBA00022840"/>
    </source>
</evidence>
<evidence type="ECO:0000256" key="3">
    <source>
        <dbReference type="ARBA" id="ARBA00022777"/>
    </source>
</evidence>
<accession>A0ABU2XMP1</accession>
<gene>
    <name evidence="7" type="ORF">RND15_31485</name>
</gene>
<keyword evidence="3" id="KW-0418">Kinase</keyword>
<feature type="domain" description="Protein kinase" evidence="6">
    <location>
        <begin position="16"/>
        <end position="269"/>
    </location>
</feature>
<dbReference type="Gene3D" id="1.10.510.10">
    <property type="entry name" value="Transferase(Phosphotransferase) domain 1"/>
    <property type="match status" value="1"/>
</dbReference>
<dbReference type="EMBL" id="JAVRFD010000018">
    <property type="protein sequence ID" value="MDT0547193.1"/>
    <property type="molecule type" value="Genomic_DNA"/>
</dbReference>
<dbReference type="PROSITE" id="PS00107">
    <property type="entry name" value="PROTEIN_KINASE_ATP"/>
    <property type="match status" value="1"/>
</dbReference>
<dbReference type="InterPro" id="IPR015943">
    <property type="entry name" value="WD40/YVTN_repeat-like_dom_sf"/>
</dbReference>